<dbReference type="PROSITE" id="PS50178">
    <property type="entry name" value="ZF_FYVE"/>
    <property type="match status" value="1"/>
</dbReference>
<dbReference type="InterPro" id="IPR011011">
    <property type="entry name" value="Znf_FYVE_PHD"/>
</dbReference>
<feature type="domain" description="FYVE-type" evidence="7">
    <location>
        <begin position="612"/>
        <end position="665"/>
    </location>
</feature>
<dbReference type="InterPro" id="IPR047335">
    <property type="entry name" value="RUFY1-3"/>
</dbReference>
<evidence type="ECO:0000256" key="4">
    <source>
        <dbReference type="ARBA" id="ARBA00023054"/>
    </source>
</evidence>
<gene>
    <name evidence="9" type="ORF">JXQ802_LOCUS37519</name>
</gene>
<accession>A0A815PIG7</accession>
<dbReference type="InterPro" id="IPR017455">
    <property type="entry name" value="Znf_FYVE-rel"/>
</dbReference>
<feature type="domain" description="RUN" evidence="8">
    <location>
        <begin position="56"/>
        <end position="194"/>
    </location>
</feature>
<dbReference type="SMART" id="SM00064">
    <property type="entry name" value="FYVE"/>
    <property type="match status" value="1"/>
</dbReference>
<dbReference type="CDD" id="cd17681">
    <property type="entry name" value="RUN_RUFY1_like"/>
    <property type="match status" value="1"/>
</dbReference>
<keyword evidence="10" id="KW-1185">Reference proteome</keyword>
<dbReference type="GO" id="GO:0005737">
    <property type="term" value="C:cytoplasm"/>
    <property type="evidence" value="ECO:0007669"/>
    <property type="project" value="TreeGrafter"/>
</dbReference>
<evidence type="ECO:0000313" key="10">
    <source>
        <dbReference type="Proteomes" id="UP000663870"/>
    </source>
</evidence>
<dbReference type="Gene3D" id="3.30.40.10">
    <property type="entry name" value="Zinc/RING finger domain, C3HC4 (zinc finger)"/>
    <property type="match status" value="1"/>
</dbReference>
<evidence type="ECO:0000256" key="3">
    <source>
        <dbReference type="ARBA" id="ARBA00022833"/>
    </source>
</evidence>
<dbReference type="Gene3D" id="1.20.58.900">
    <property type="match status" value="1"/>
</dbReference>
<dbReference type="SMART" id="SM00593">
    <property type="entry name" value="RUN"/>
    <property type="match status" value="1"/>
</dbReference>
<dbReference type="InterPro" id="IPR037213">
    <property type="entry name" value="Run_dom_sf"/>
</dbReference>
<dbReference type="EMBL" id="CAJNOL010002011">
    <property type="protein sequence ID" value="CAF1449790.1"/>
    <property type="molecule type" value="Genomic_DNA"/>
</dbReference>
<dbReference type="InterPro" id="IPR004012">
    <property type="entry name" value="Run_dom"/>
</dbReference>
<keyword evidence="2 5" id="KW-0863">Zinc-finger</keyword>
<feature type="coiled-coil region" evidence="6">
    <location>
        <begin position="427"/>
        <end position="517"/>
    </location>
</feature>
<dbReference type="FunFam" id="1.20.58.900:FF:000011">
    <property type="entry name" value="Uncharacterized protein, isoform B"/>
    <property type="match status" value="1"/>
</dbReference>
<keyword evidence="4 6" id="KW-0175">Coiled coil</keyword>
<dbReference type="InterPro" id="IPR013083">
    <property type="entry name" value="Znf_RING/FYVE/PHD"/>
</dbReference>
<dbReference type="SUPFAM" id="SSF140741">
    <property type="entry name" value="RUN domain-like"/>
    <property type="match status" value="1"/>
</dbReference>
<keyword evidence="3" id="KW-0862">Zinc</keyword>
<dbReference type="AlphaFoldDB" id="A0A815PIG7"/>
<evidence type="ECO:0000259" key="8">
    <source>
        <dbReference type="PROSITE" id="PS50826"/>
    </source>
</evidence>
<organism evidence="9 10">
    <name type="scientific">Rotaria sordida</name>
    <dbReference type="NCBI Taxonomy" id="392033"/>
    <lineage>
        <taxon>Eukaryota</taxon>
        <taxon>Metazoa</taxon>
        <taxon>Spiralia</taxon>
        <taxon>Gnathifera</taxon>
        <taxon>Rotifera</taxon>
        <taxon>Eurotatoria</taxon>
        <taxon>Bdelloidea</taxon>
        <taxon>Philodinida</taxon>
        <taxon>Philodinidae</taxon>
        <taxon>Rotaria</taxon>
    </lineage>
</organism>
<name>A0A815PIG7_9BILA</name>
<proteinExistence type="predicted"/>
<dbReference type="PANTHER" id="PTHR45956:SF6">
    <property type="entry name" value="RUN DOMAIN-CONTAINING PROTEIN"/>
    <property type="match status" value="1"/>
</dbReference>
<dbReference type="PANTHER" id="PTHR45956">
    <property type="entry name" value="RUN AND FYVE DOMAIN-CONTAINING PROTEIN 2-LIKE PROTEIN"/>
    <property type="match status" value="1"/>
</dbReference>
<protein>
    <recommendedName>
        <fullName evidence="11">RUN and FYVE domain-containing protein 2</fullName>
    </recommendedName>
</protein>
<evidence type="ECO:0000259" key="7">
    <source>
        <dbReference type="PROSITE" id="PS50178"/>
    </source>
</evidence>
<dbReference type="Pfam" id="PF01363">
    <property type="entry name" value="FYVE"/>
    <property type="match status" value="1"/>
</dbReference>
<dbReference type="GO" id="GO:0008270">
    <property type="term" value="F:zinc ion binding"/>
    <property type="evidence" value="ECO:0007669"/>
    <property type="project" value="UniProtKB-KW"/>
</dbReference>
<sequence length="678" mass="79307">MPFSLSSEGRSFSNLFNSNEQNSDHLIIERQNLLCVFKLVVKDLLSSGLKHERLMEKEYFPLKHFFIVFEHILLHGYNGKKNFPISTSSNRKDLWPIIDLISRKSTDIYISEISISSKEMTNIRTSLGRVRAWLRLALMQKRLADYFKTLVEQKHELKDLYDNEALLLSDESIIIPGLLVGLNVLDLNLCLRETTLDHPIESVIHYSLYLQERRLTTVSLKNTHPPGAIKDPIDELDDDDDDNSTISSLPITKTNLQNNDTVVTKGTDSTETLDENTSDMSYNRRLSCILDQKNYIEELNRNLQKTVINLQSKLQTFEETNKNLAENTVQQKTRIEQLEEDLTKIISEKEQIQLSYQRKTDALIADIAVERETYQKSRTGFDLMYNELKKKYDDECVSKQKIEGIYQTQLSQTNEYVESTKLMEKDIESKTLLYDRIKEENDRLKEELQVEKSQNDERERQIHVKDKENQMLRETISELETNIEQINKKVHELSNTNDTLNRTISKLNAEKTSLETDLHVEKEFQQRLQKALTNEKEKVSTLQFDIHELNLLKQDYDLYKKDMIKKQNDSENKFHEQEETIKELALKLEGYIKREHEQREKNISRTSTWMKDDDVKECCQCKKDFGPLRRKHHCRNCGQIFCEACVSTKLTLTSSTKPVRVCDECCKYVLAQCAVNNP</sequence>
<feature type="coiled-coil region" evidence="6">
    <location>
        <begin position="296"/>
        <end position="355"/>
    </location>
</feature>
<dbReference type="PROSITE" id="PS50826">
    <property type="entry name" value="RUN"/>
    <property type="match status" value="1"/>
</dbReference>
<dbReference type="Pfam" id="PF02759">
    <property type="entry name" value="RUN"/>
    <property type="match status" value="1"/>
</dbReference>
<keyword evidence="1" id="KW-0479">Metal-binding</keyword>
<evidence type="ECO:0000256" key="6">
    <source>
        <dbReference type="SAM" id="Coils"/>
    </source>
</evidence>
<evidence type="ECO:0000256" key="2">
    <source>
        <dbReference type="ARBA" id="ARBA00022771"/>
    </source>
</evidence>
<dbReference type="Proteomes" id="UP000663870">
    <property type="component" value="Unassembled WGS sequence"/>
</dbReference>
<reference evidence="9" key="1">
    <citation type="submission" date="2021-02" db="EMBL/GenBank/DDBJ databases">
        <authorList>
            <person name="Nowell W R."/>
        </authorList>
    </citation>
    <scope>NUCLEOTIDE SEQUENCE</scope>
</reference>
<evidence type="ECO:0000256" key="5">
    <source>
        <dbReference type="PROSITE-ProRule" id="PRU00091"/>
    </source>
</evidence>
<dbReference type="InterPro" id="IPR000306">
    <property type="entry name" value="Znf_FYVE"/>
</dbReference>
<dbReference type="CDD" id="cd15721">
    <property type="entry name" value="FYVE_RUFY1_like"/>
    <property type="match status" value="1"/>
</dbReference>
<evidence type="ECO:0000313" key="9">
    <source>
        <dbReference type="EMBL" id="CAF1449790.1"/>
    </source>
</evidence>
<dbReference type="SUPFAM" id="SSF57903">
    <property type="entry name" value="FYVE/PHD zinc finger"/>
    <property type="match status" value="1"/>
</dbReference>
<evidence type="ECO:0008006" key="11">
    <source>
        <dbReference type="Google" id="ProtNLM"/>
    </source>
</evidence>
<evidence type="ECO:0000256" key="1">
    <source>
        <dbReference type="ARBA" id="ARBA00022723"/>
    </source>
</evidence>
<comment type="caution">
    <text evidence="9">The sequence shown here is derived from an EMBL/GenBank/DDBJ whole genome shotgun (WGS) entry which is preliminary data.</text>
</comment>